<dbReference type="EMBL" id="JAACJK010000163">
    <property type="protein sequence ID" value="KAF5325770.1"/>
    <property type="molecule type" value="Genomic_DNA"/>
</dbReference>
<dbReference type="InterPro" id="IPR051175">
    <property type="entry name" value="CLK_kinases"/>
</dbReference>
<accession>A0A8H5BM74</accession>
<feature type="domain" description="Protein kinase" evidence="6">
    <location>
        <begin position="42"/>
        <end position="358"/>
    </location>
</feature>
<dbReference type="AlphaFoldDB" id="A0A8H5BM74"/>
<comment type="caution">
    <text evidence="7">The sequence shown here is derived from an EMBL/GenBank/DDBJ whole genome shotgun (WGS) entry which is preliminary data.</text>
</comment>
<dbReference type="PANTHER" id="PTHR45646">
    <property type="entry name" value="SERINE/THREONINE-PROTEIN KINASE DOA-RELATED"/>
    <property type="match status" value="1"/>
</dbReference>
<evidence type="ECO:0000259" key="6">
    <source>
        <dbReference type="PROSITE" id="PS50011"/>
    </source>
</evidence>
<gene>
    <name evidence="7" type="ORF">D9611_000664</name>
</gene>
<dbReference type="Proteomes" id="UP000541558">
    <property type="component" value="Unassembled WGS sequence"/>
</dbReference>
<evidence type="ECO:0000256" key="1">
    <source>
        <dbReference type="ARBA" id="ARBA00022527"/>
    </source>
</evidence>
<keyword evidence="4" id="KW-0418">Kinase</keyword>
<sequence length="364" mass="40742">MQTQSTPMSVTLKATTPRAALPPLSIPGPRKITRGVLLSERYRLCKPIALGKQAYLWEGVDTADQKAVRVRVFRIPGNRLNQLARMTRILEGLSSAAPSNESYMATFLTAGDIDKRNFLVFAAYGDSLRQIIERADLMPLPINQVKAIAHQVSSGINFLHTQKLIHTNIKPENIVLVDSSTSEITTFANRTFQTRLVLKTPIVRIVDYEHSEFTGVRRQYQVGTCEYRAPEITMGLPWSKPVDIFAMGCVIYELCTGTRLLHRTSDIVERLATIEKAVAPFPRQYVTAILPCDRYFFDGNPQPRVLFPASYHRINSADLRVKNTTVKAKSLQQFLIRCLAPAPADRIGASDAMAHTFIMSATHI</sequence>
<dbReference type="GO" id="GO:0004674">
    <property type="term" value="F:protein serine/threonine kinase activity"/>
    <property type="evidence" value="ECO:0007669"/>
    <property type="project" value="UniProtKB-KW"/>
</dbReference>
<keyword evidence="5" id="KW-0067">ATP-binding</keyword>
<evidence type="ECO:0000313" key="8">
    <source>
        <dbReference type="Proteomes" id="UP000541558"/>
    </source>
</evidence>
<dbReference type="SMART" id="SM00220">
    <property type="entry name" value="S_TKc"/>
    <property type="match status" value="1"/>
</dbReference>
<keyword evidence="1" id="KW-0723">Serine/threonine-protein kinase</keyword>
<dbReference type="GO" id="GO:0005524">
    <property type="term" value="F:ATP binding"/>
    <property type="evidence" value="ECO:0007669"/>
    <property type="project" value="UniProtKB-KW"/>
</dbReference>
<dbReference type="InterPro" id="IPR011009">
    <property type="entry name" value="Kinase-like_dom_sf"/>
</dbReference>
<dbReference type="GO" id="GO:0005634">
    <property type="term" value="C:nucleus"/>
    <property type="evidence" value="ECO:0007669"/>
    <property type="project" value="TreeGrafter"/>
</dbReference>
<dbReference type="PROSITE" id="PS50011">
    <property type="entry name" value="PROTEIN_KINASE_DOM"/>
    <property type="match status" value="1"/>
</dbReference>
<organism evidence="7 8">
    <name type="scientific">Ephemerocybe angulata</name>
    <dbReference type="NCBI Taxonomy" id="980116"/>
    <lineage>
        <taxon>Eukaryota</taxon>
        <taxon>Fungi</taxon>
        <taxon>Dikarya</taxon>
        <taxon>Basidiomycota</taxon>
        <taxon>Agaricomycotina</taxon>
        <taxon>Agaricomycetes</taxon>
        <taxon>Agaricomycetidae</taxon>
        <taxon>Agaricales</taxon>
        <taxon>Agaricineae</taxon>
        <taxon>Psathyrellaceae</taxon>
        <taxon>Ephemerocybe</taxon>
    </lineage>
</organism>
<dbReference type="OrthoDB" id="3068150at2759"/>
<evidence type="ECO:0000256" key="4">
    <source>
        <dbReference type="ARBA" id="ARBA00022777"/>
    </source>
</evidence>
<dbReference type="Gene3D" id="3.30.200.20">
    <property type="entry name" value="Phosphorylase Kinase, domain 1"/>
    <property type="match status" value="1"/>
</dbReference>
<dbReference type="PANTHER" id="PTHR45646:SF11">
    <property type="entry name" value="SERINE_THREONINE-PROTEIN KINASE DOA"/>
    <property type="match status" value="1"/>
</dbReference>
<dbReference type="SUPFAM" id="SSF56112">
    <property type="entry name" value="Protein kinase-like (PK-like)"/>
    <property type="match status" value="1"/>
</dbReference>
<dbReference type="Pfam" id="PF00069">
    <property type="entry name" value="Pkinase"/>
    <property type="match status" value="1"/>
</dbReference>
<dbReference type="Gene3D" id="1.10.510.10">
    <property type="entry name" value="Transferase(Phosphotransferase) domain 1"/>
    <property type="match status" value="1"/>
</dbReference>
<dbReference type="InterPro" id="IPR000719">
    <property type="entry name" value="Prot_kinase_dom"/>
</dbReference>
<reference evidence="7 8" key="1">
    <citation type="journal article" date="2020" name="ISME J.">
        <title>Uncovering the hidden diversity of litter-decomposition mechanisms in mushroom-forming fungi.</title>
        <authorList>
            <person name="Floudas D."/>
            <person name="Bentzer J."/>
            <person name="Ahren D."/>
            <person name="Johansson T."/>
            <person name="Persson P."/>
            <person name="Tunlid A."/>
        </authorList>
    </citation>
    <scope>NUCLEOTIDE SEQUENCE [LARGE SCALE GENOMIC DNA]</scope>
    <source>
        <strain evidence="7 8">CBS 175.51</strain>
    </source>
</reference>
<keyword evidence="3" id="KW-0547">Nucleotide-binding</keyword>
<name>A0A8H5BM74_9AGAR</name>
<evidence type="ECO:0000256" key="3">
    <source>
        <dbReference type="ARBA" id="ARBA00022741"/>
    </source>
</evidence>
<keyword evidence="2" id="KW-0808">Transferase</keyword>
<keyword evidence="8" id="KW-1185">Reference proteome</keyword>
<protein>
    <recommendedName>
        <fullName evidence="6">Protein kinase domain-containing protein</fullName>
    </recommendedName>
</protein>
<evidence type="ECO:0000256" key="5">
    <source>
        <dbReference type="ARBA" id="ARBA00022840"/>
    </source>
</evidence>
<evidence type="ECO:0000313" key="7">
    <source>
        <dbReference type="EMBL" id="KAF5325770.1"/>
    </source>
</evidence>
<evidence type="ECO:0000256" key="2">
    <source>
        <dbReference type="ARBA" id="ARBA00022679"/>
    </source>
</evidence>
<proteinExistence type="predicted"/>